<reference evidence="1 2" key="1">
    <citation type="submission" date="2021-10" db="EMBL/GenBank/DDBJ databases">
        <title>Anaerobic single-cell dispensing facilitates the cultivation of human gut bacteria.</title>
        <authorList>
            <person name="Afrizal A."/>
        </authorList>
    </citation>
    <scope>NUCLEOTIDE SEQUENCE [LARGE SCALE GENOMIC DNA]</scope>
    <source>
        <strain evidence="1 2">CLA-AA-H244</strain>
    </source>
</reference>
<dbReference type="EMBL" id="JAJEQF010000001">
    <property type="protein sequence ID" value="MCC2166143.1"/>
    <property type="molecule type" value="Genomic_DNA"/>
</dbReference>
<keyword evidence="2" id="KW-1185">Reference proteome</keyword>
<dbReference type="Proteomes" id="UP001199355">
    <property type="component" value="Unassembled WGS sequence"/>
</dbReference>
<sequence>MDEMKIIYQIQTEIWHLFKKYGTDRLNDAVWDRLLDEGNQLHKKYRAVNPDMGQLFEDMYIALRKYYQRREMTDEI</sequence>
<accession>A0AAE3DMG5</accession>
<protein>
    <submittedName>
        <fullName evidence="1">Uncharacterized protein</fullName>
    </submittedName>
</protein>
<evidence type="ECO:0000313" key="2">
    <source>
        <dbReference type="Proteomes" id="UP001199355"/>
    </source>
</evidence>
<organism evidence="1 2">
    <name type="scientific">Gallintestinimicrobium propionicum</name>
    <dbReference type="NCBI Taxonomy" id="2981770"/>
    <lineage>
        <taxon>Bacteria</taxon>
        <taxon>Bacillati</taxon>
        <taxon>Bacillota</taxon>
        <taxon>Clostridia</taxon>
        <taxon>Lachnospirales</taxon>
        <taxon>Lachnospiraceae</taxon>
        <taxon>Gallintestinimicrobium</taxon>
    </lineage>
</organism>
<dbReference type="AlphaFoldDB" id="A0AAE3DMG5"/>
<gene>
    <name evidence="1" type="ORF">LKD45_00245</name>
</gene>
<proteinExistence type="predicted"/>
<comment type="caution">
    <text evidence="1">The sequence shown here is derived from an EMBL/GenBank/DDBJ whole genome shotgun (WGS) entry which is preliminary data.</text>
</comment>
<name>A0AAE3DMG5_9FIRM</name>
<dbReference type="RefSeq" id="WP_308727383.1">
    <property type="nucleotide sequence ID" value="NZ_JAJEQF010000001.1"/>
</dbReference>
<evidence type="ECO:0000313" key="1">
    <source>
        <dbReference type="EMBL" id="MCC2166143.1"/>
    </source>
</evidence>